<evidence type="ECO:0000313" key="1">
    <source>
        <dbReference type="EMBL" id="KAF7511567.1"/>
    </source>
</evidence>
<keyword evidence="2" id="KW-1185">Reference proteome</keyword>
<gene>
    <name evidence="1" type="ORF">GJ744_004155</name>
</gene>
<comment type="caution">
    <text evidence="1">The sequence shown here is derived from an EMBL/GenBank/DDBJ whole genome shotgun (WGS) entry which is preliminary data.</text>
</comment>
<protein>
    <submittedName>
        <fullName evidence="1">Uncharacterized protein</fullName>
    </submittedName>
</protein>
<dbReference type="AlphaFoldDB" id="A0A8H7ARC7"/>
<dbReference type="Proteomes" id="UP000606974">
    <property type="component" value="Unassembled WGS sequence"/>
</dbReference>
<reference evidence="1" key="1">
    <citation type="submission" date="2020-02" db="EMBL/GenBank/DDBJ databases">
        <authorList>
            <person name="Palmer J.M."/>
        </authorList>
    </citation>
    <scope>NUCLEOTIDE SEQUENCE</scope>
    <source>
        <strain evidence="1">EPUS1.4</strain>
        <tissue evidence="1">Thallus</tissue>
    </source>
</reference>
<name>A0A8H7ARC7_9EURO</name>
<sequence>MSFINRSSQILHHGEYEELNSEGLPFPQSAFGGTTENLPCHAKLALQTTSRSSMCQQALLAEAKESYDQRDLICPSEVDFVSRVGKAAPVVLNKIQTLAITLEQRAFLQARSLLPKRLYEKKEALHALEKTLMESL</sequence>
<proteinExistence type="predicted"/>
<organism evidence="1 2">
    <name type="scientific">Endocarpon pusillum</name>
    <dbReference type="NCBI Taxonomy" id="364733"/>
    <lineage>
        <taxon>Eukaryota</taxon>
        <taxon>Fungi</taxon>
        <taxon>Dikarya</taxon>
        <taxon>Ascomycota</taxon>
        <taxon>Pezizomycotina</taxon>
        <taxon>Eurotiomycetes</taxon>
        <taxon>Chaetothyriomycetidae</taxon>
        <taxon>Verrucariales</taxon>
        <taxon>Verrucariaceae</taxon>
        <taxon>Endocarpon</taxon>
    </lineage>
</organism>
<evidence type="ECO:0000313" key="2">
    <source>
        <dbReference type="Proteomes" id="UP000606974"/>
    </source>
</evidence>
<dbReference type="EMBL" id="JAACFV010000019">
    <property type="protein sequence ID" value="KAF7511567.1"/>
    <property type="molecule type" value="Genomic_DNA"/>
</dbReference>
<accession>A0A8H7ARC7</accession>